<dbReference type="PROSITE" id="PS50972">
    <property type="entry name" value="PTERIN_BINDING"/>
    <property type="match status" value="1"/>
</dbReference>
<evidence type="ECO:0000256" key="7">
    <source>
        <dbReference type="ARBA" id="ARBA00022679"/>
    </source>
</evidence>
<dbReference type="InterPro" id="IPR000182">
    <property type="entry name" value="GNAT_dom"/>
</dbReference>
<comment type="similarity">
    <text evidence="4">Belongs to the DHPS family.</text>
</comment>
<dbReference type="PANTHER" id="PTHR20941:SF1">
    <property type="entry name" value="FOLIC ACID SYNTHESIS PROTEIN FOL1"/>
    <property type="match status" value="1"/>
</dbReference>
<dbReference type="PANTHER" id="PTHR20941">
    <property type="entry name" value="FOLATE SYNTHESIS PROTEINS"/>
    <property type="match status" value="1"/>
</dbReference>
<evidence type="ECO:0000256" key="9">
    <source>
        <dbReference type="ARBA" id="ARBA00022842"/>
    </source>
</evidence>
<dbReference type="CDD" id="cd00739">
    <property type="entry name" value="DHPS"/>
    <property type="match status" value="1"/>
</dbReference>
<evidence type="ECO:0000259" key="13">
    <source>
        <dbReference type="PROSITE" id="PS51186"/>
    </source>
</evidence>
<reference evidence="14 15" key="1">
    <citation type="submission" date="2020-08" db="EMBL/GenBank/DDBJ databases">
        <authorList>
            <person name="Liu C."/>
            <person name="Sun Q."/>
        </authorList>
    </citation>
    <scope>NUCLEOTIDE SEQUENCE [LARGE SCALE GENOMIC DNA]</scope>
    <source>
        <strain evidence="14 15">NSJ-57</strain>
    </source>
</reference>
<dbReference type="NCBIfam" id="TIGR01496">
    <property type="entry name" value="DHPS"/>
    <property type="match status" value="1"/>
</dbReference>
<keyword evidence="7 14" id="KW-0808">Transferase</keyword>
<protein>
    <recommendedName>
        <fullName evidence="6">Dihydropteroate synthase</fullName>
        <ecNumber evidence="5">2.5.1.15</ecNumber>
    </recommendedName>
    <alternativeName>
        <fullName evidence="11">Dihydropteroate pyrophosphorylase</fullName>
    </alternativeName>
</protein>
<dbReference type="GO" id="GO:0004156">
    <property type="term" value="F:dihydropteroate synthase activity"/>
    <property type="evidence" value="ECO:0007669"/>
    <property type="project" value="UniProtKB-EC"/>
</dbReference>
<evidence type="ECO:0000256" key="6">
    <source>
        <dbReference type="ARBA" id="ARBA00016919"/>
    </source>
</evidence>
<evidence type="ECO:0000256" key="4">
    <source>
        <dbReference type="ARBA" id="ARBA00009503"/>
    </source>
</evidence>
<comment type="pathway">
    <text evidence="3">Cofactor biosynthesis; tetrahydrofolate biosynthesis; 7,8-dihydrofolate from 2-amino-4-hydroxy-6-hydroxymethyl-7,8-dihydropteridine diphosphate and 4-aminobenzoate: step 1/2.</text>
</comment>
<feature type="domain" description="N-acetyltransferase" evidence="13">
    <location>
        <begin position="1"/>
        <end position="144"/>
    </location>
</feature>
<evidence type="ECO:0000256" key="5">
    <source>
        <dbReference type="ARBA" id="ARBA00012458"/>
    </source>
</evidence>
<dbReference type="GO" id="GO:0005829">
    <property type="term" value="C:cytosol"/>
    <property type="evidence" value="ECO:0007669"/>
    <property type="project" value="TreeGrafter"/>
</dbReference>
<evidence type="ECO:0000256" key="1">
    <source>
        <dbReference type="ARBA" id="ARBA00000012"/>
    </source>
</evidence>
<dbReference type="SUPFAM" id="SSF55729">
    <property type="entry name" value="Acyl-CoA N-acyltransferases (Nat)"/>
    <property type="match status" value="1"/>
</dbReference>
<dbReference type="PROSITE" id="PS00793">
    <property type="entry name" value="DHPS_2"/>
    <property type="match status" value="1"/>
</dbReference>
<name>A0A7G9GUF7_9FUSO</name>
<keyword evidence="15" id="KW-1185">Reference proteome</keyword>
<dbReference type="GO" id="GO:0016747">
    <property type="term" value="F:acyltransferase activity, transferring groups other than amino-acyl groups"/>
    <property type="evidence" value="ECO:0007669"/>
    <property type="project" value="InterPro"/>
</dbReference>
<dbReference type="KEGG" id="fho:H9Q81_05465"/>
<proteinExistence type="inferred from homology"/>
<organism evidence="14 15">
    <name type="scientific">Fusobacterium hominis</name>
    <dbReference type="NCBI Taxonomy" id="2764326"/>
    <lineage>
        <taxon>Bacteria</taxon>
        <taxon>Fusobacteriati</taxon>
        <taxon>Fusobacteriota</taxon>
        <taxon>Fusobacteriia</taxon>
        <taxon>Fusobacteriales</taxon>
        <taxon>Fusobacteriaceae</taxon>
        <taxon>Fusobacterium</taxon>
    </lineage>
</organism>
<comment type="cofactor">
    <cofactor evidence="2">
        <name>Mg(2+)</name>
        <dbReference type="ChEBI" id="CHEBI:18420"/>
    </cofactor>
</comment>
<dbReference type="AlphaFoldDB" id="A0A7G9GUF7"/>
<dbReference type="GO" id="GO:0046872">
    <property type="term" value="F:metal ion binding"/>
    <property type="evidence" value="ECO:0007669"/>
    <property type="project" value="UniProtKB-KW"/>
</dbReference>
<evidence type="ECO:0000313" key="15">
    <source>
        <dbReference type="Proteomes" id="UP000515913"/>
    </source>
</evidence>
<evidence type="ECO:0000256" key="10">
    <source>
        <dbReference type="ARBA" id="ARBA00022909"/>
    </source>
</evidence>
<dbReference type="Gene3D" id="3.20.20.20">
    <property type="entry name" value="Dihydropteroate synthase-like"/>
    <property type="match status" value="1"/>
</dbReference>
<dbReference type="Pfam" id="PF13673">
    <property type="entry name" value="Acetyltransf_10"/>
    <property type="match status" value="1"/>
</dbReference>
<keyword evidence="10" id="KW-0289">Folate biosynthesis</keyword>
<dbReference type="GO" id="GO:0046654">
    <property type="term" value="P:tetrahydrofolate biosynthetic process"/>
    <property type="evidence" value="ECO:0007669"/>
    <property type="project" value="TreeGrafter"/>
</dbReference>
<dbReference type="PROSITE" id="PS00792">
    <property type="entry name" value="DHPS_1"/>
    <property type="match status" value="1"/>
</dbReference>
<dbReference type="EMBL" id="CP060637">
    <property type="protein sequence ID" value="QNM14439.1"/>
    <property type="molecule type" value="Genomic_DNA"/>
</dbReference>
<dbReference type="FunFam" id="3.20.20.20:FF:000006">
    <property type="entry name" value="Dihydropteroate synthase"/>
    <property type="match status" value="1"/>
</dbReference>
<dbReference type="InterPro" id="IPR045031">
    <property type="entry name" value="DHP_synth-like"/>
</dbReference>
<dbReference type="InterPro" id="IPR000489">
    <property type="entry name" value="Pterin-binding_dom"/>
</dbReference>
<evidence type="ECO:0000259" key="12">
    <source>
        <dbReference type="PROSITE" id="PS50972"/>
    </source>
</evidence>
<dbReference type="InterPro" id="IPR011005">
    <property type="entry name" value="Dihydropteroate_synth-like_sf"/>
</dbReference>
<keyword evidence="8" id="KW-0479">Metal-binding</keyword>
<evidence type="ECO:0000256" key="3">
    <source>
        <dbReference type="ARBA" id="ARBA00004763"/>
    </source>
</evidence>
<dbReference type="InterPro" id="IPR006390">
    <property type="entry name" value="DHP_synth_dom"/>
</dbReference>
<dbReference type="CDD" id="cd04301">
    <property type="entry name" value="NAT_SF"/>
    <property type="match status" value="1"/>
</dbReference>
<dbReference type="EC" id="2.5.1.15" evidence="5"/>
<comment type="catalytic activity">
    <reaction evidence="1">
        <text>(7,8-dihydropterin-6-yl)methyl diphosphate + 4-aminobenzoate = 7,8-dihydropteroate + diphosphate</text>
        <dbReference type="Rhea" id="RHEA:19949"/>
        <dbReference type="ChEBI" id="CHEBI:17836"/>
        <dbReference type="ChEBI" id="CHEBI:17839"/>
        <dbReference type="ChEBI" id="CHEBI:33019"/>
        <dbReference type="ChEBI" id="CHEBI:72950"/>
        <dbReference type="EC" id="2.5.1.15"/>
    </reaction>
</comment>
<accession>A0A7G9GUF7</accession>
<evidence type="ECO:0000256" key="2">
    <source>
        <dbReference type="ARBA" id="ARBA00001946"/>
    </source>
</evidence>
<evidence type="ECO:0000256" key="11">
    <source>
        <dbReference type="ARBA" id="ARBA00030193"/>
    </source>
</evidence>
<evidence type="ECO:0000313" key="14">
    <source>
        <dbReference type="EMBL" id="QNM14439.1"/>
    </source>
</evidence>
<feature type="domain" description="Pterin-binding" evidence="12">
    <location>
        <begin position="164"/>
        <end position="411"/>
    </location>
</feature>
<dbReference type="SUPFAM" id="SSF51717">
    <property type="entry name" value="Dihydropteroate synthetase-like"/>
    <property type="match status" value="1"/>
</dbReference>
<dbReference type="InterPro" id="IPR016181">
    <property type="entry name" value="Acyl_CoA_acyltransferase"/>
</dbReference>
<dbReference type="Proteomes" id="UP000515913">
    <property type="component" value="Chromosome"/>
</dbReference>
<dbReference type="PROSITE" id="PS51186">
    <property type="entry name" value="GNAT"/>
    <property type="match status" value="1"/>
</dbReference>
<dbReference type="GO" id="GO:0046656">
    <property type="term" value="P:folic acid biosynthetic process"/>
    <property type="evidence" value="ECO:0007669"/>
    <property type="project" value="UniProtKB-KW"/>
</dbReference>
<sequence>MEIKKITGLELNKGLNLVWEVFLQCEAFEYNRDGVREFRKFLDNKELFRIFNTYGAYIKNELVGVISIQDQQHICLLFVKKEYQNSGIGKSLFEYVMKNSPHKEITINSAISSVNIFKKLGFSVTDTEQFINEIKFIPMTFNKDRKLIQILKCRNKEIELGRRTLIMGILNVTPDSFSDGGQHQSVSEAVKHAKKMLEEGADIIDIGGESTRPGHTKITDEEEIERVVPVIKEVAKLGAIISIDTYKYTVAKAAFEAGAHILNDIWGLQYDNGEMAALVKEYDIPVIAMHNQNDKEYKEDIILSMKKFFKKTFDIANKYGIDKDTIILDPGIGFGKGIDENLEVLSRLQELRSMGRILLGCSRKRFIGTILNDIPPQKRAIGTVATTVCGIERGVDIVRVHDIVENKQAAMIADKIIRS</sequence>
<dbReference type="Pfam" id="PF00809">
    <property type="entry name" value="Pterin_bind"/>
    <property type="match status" value="1"/>
</dbReference>
<dbReference type="Gene3D" id="3.40.630.30">
    <property type="match status" value="1"/>
</dbReference>
<evidence type="ECO:0000256" key="8">
    <source>
        <dbReference type="ARBA" id="ARBA00022723"/>
    </source>
</evidence>
<gene>
    <name evidence="14" type="primary">folP</name>
    <name evidence="14" type="ORF">H9Q81_05465</name>
</gene>
<keyword evidence="9" id="KW-0460">Magnesium</keyword>